<organism evidence="5 6">
    <name type="scientific">Lithohypha guttulata</name>
    <dbReference type="NCBI Taxonomy" id="1690604"/>
    <lineage>
        <taxon>Eukaryota</taxon>
        <taxon>Fungi</taxon>
        <taxon>Dikarya</taxon>
        <taxon>Ascomycota</taxon>
        <taxon>Pezizomycotina</taxon>
        <taxon>Eurotiomycetes</taxon>
        <taxon>Chaetothyriomycetidae</taxon>
        <taxon>Chaetothyriales</taxon>
        <taxon>Trichomeriaceae</taxon>
        <taxon>Lithohypha</taxon>
    </lineage>
</organism>
<feature type="compositionally biased region" description="Acidic residues" evidence="3">
    <location>
        <begin position="710"/>
        <end position="724"/>
    </location>
</feature>
<dbReference type="Gene3D" id="3.10.110.10">
    <property type="entry name" value="Ubiquitin Conjugating Enzyme"/>
    <property type="match status" value="1"/>
</dbReference>
<accession>A0ABR0KG35</accession>
<evidence type="ECO:0000259" key="4">
    <source>
        <dbReference type="PROSITE" id="PS50127"/>
    </source>
</evidence>
<keyword evidence="2" id="KW-0833">Ubl conjugation pathway</keyword>
<feature type="region of interest" description="Disordered" evidence="3">
    <location>
        <begin position="1069"/>
        <end position="1094"/>
    </location>
</feature>
<evidence type="ECO:0000256" key="3">
    <source>
        <dbReference type="SAM" id="MobiDB-lite"/>
    </source>
</evidence>
<dbReference type="PANTHER" id="PTHR46116">
    <property type="entry name" value="(E3-INDEPENDENT) E2 UBIQUITIN-CONJUGATING ENZYME"/>
    <property type="match status" value="1"/>
</dbReference>
<dbReference type="InterPro" id="IPR016135">
    <property type="entry name" value="UBQ-conjugating_enzyme/RWD"/>
</dbReference>
<feature type="region of interest" description="Disordered" evidence="3">
    <location>
        <begin position="790"/>
        <end position="817"/>
    </location>
</feature>
<keyword evidence="6" id="KW-1185">Reference proteome</keyword>
<evidence type="ECO:0000256" key="1">
    <source>
        <dbReference type="ARBA" id="ARBA00022679"/>
    </source>
</evidence>
<evidence type="ECO:0000256" key="2">
    <source>
        <dbReference type="ARBA" id="ARBA00022786"/>
    </source>
</evidence>
<evidence type="ECO:0000313" key="6">
    <source>
        <dbReference type="Proteomes" id="UP001345013"/>
    </source>
</evidence>
<gene>
    <name evidence="5" type="ORF">LTR24_003014</name>
</gene>
<comment type="caution">
    <text evidence="5">The sequence shown here is derived from an EMBL/GenBank/DDBJ whole genome shotgun (WGS) entry which is preliminary data.</text>
</comment>
<feature type="region of interest" description="Disordered" evidence="3">
    <location>
        <begin position="710"/>
        <end position="730"/>
    </location>
</feature>
<name>A0ABR0KG35_9EURO</name>
<dbReference type="CDD" id="cd23837">
    <property type="entry name" value="UBCc_UBE2O"/>
    <property type="match status" value="1"/>
</dbReference>
<sequence>MPKFQLHDTVVLRPDSTLVGSVERTSQLESEPLEECLIIAHTHVPSNILEEFVHSGTPPNGFVFVQFASQEQGSSLVAEQDLILIDRMFDLGDVVKQEACQIAGAVINVTSSYILDPIWQPQVTSDSFAAQPADQQPTSLAHTCDLTCSPLHPQLRHLNPARLISDVPFEELKRAQDFIEGDYVIEQDWLGVVDAVELLVVVKMENSSIVAVEEPEGLFIPIADYDKPLVSLPEFDGIPRPDYVSAMQGWGNIIPPEDLECGQFVVTNGRNLRNGRWLKGTFDPQVKPEGRILMVRCRRMGVQWLICNAFTPEKHWNAKKPEEHHPYENLLSFPSPPEIRRDRRVVLYDPSRHAAITEDRTRLGLVKQQHQQPFGNRSPVDLSSNFSVGQQVKFRDAAGAAVKYQGHVTDGSKHGQFNRIHHTETCGYDLNEFKVVQSRQRAIVRWQDGSISEHDSTSLVKINLFEADLMPADIVLSREGMKQKLHDTKYGLGAAEPPAVDFNEMTYFEKPHDLLPAKVGIIQNVIPSEKVAQVRWFADPKIRLTNYGNALGGESRFGPISDETEDVSLYEVMSFSGLIRKIRDIVIIPPTTPSAKAVNVLKRISADDLREVNASITTLSQLDDRHPVALLEWMQHNAFTTADQLPQQTVEAKHYKPHRSTDWFGEICQTRTDGLVVVRVNVDDRGRDVLLEHDQILAFVDDHPWLIDYNEDPMDIDGESDSEESNFSGASEEILSETVEYEGGQRLDNDPGDENWESDEEIGKHVARVRKHSIVMTDAEAEAHPARTFVPDPSATSGSTIPVHATASSQSTPRRLASYLPEAEPSAFLSLDQEPPADQFRASENPQTSSAFLKRIAKEHRMLSTSLPQHEIYVRTYDSRLDLLRCLIIGPTDTPYEHAPFLIDLHLGSDFPRAPPTAHFHSWTSGLGRINPNLYEEGKICLSLLGTWPGKSETEGWSEKATLLQLLVSLQGLVFVREPFYNEAGFEGYEETREYNNESLLYSEKAYVMARNFVKHALLSPVAGMEDVLAWVYLPRSTEDPSSPPVMKDGSGLLKKVIERSRALMQKSEDLRAPSKQLGGDDEDDGRLLSGEGKTDDDTKVFLRPLSKGAFVMLSKTLKALEDVWAAERVALSGATHGTMPTLDGDAAKKSEYNAARHDRVIRHAADAPYRKNFGTTSKSPLMAKAYKALQCQQAHKHEEGKIRVVMLPRLQPS</sequence>
<dbReference type="Proteomes" id="UP001345013">
    <property type="component" value="Unassembled WGS sequence"/>
</dbReference>
<protein>
    <recommendedName>
        <fullName evidence="4">UBC core domain-containing protein</fullName>
    </recommendedName>
</protein>
<feature type="compositionally biased region" description="Polar residues" evidence="3">
    <location>
        <begin position="794"/>
        <end position="813"/>
    </location>
</feature>
<proteinExistence type="predicted"/>
<dbReference type="Pfam" id="PF00179">
    <property type="entry name" value="UQ_con"/>
    <property type="match status" value="1"/>
</dbReference>
<dbReference type="PANTHER" id="PTHR46116:SF15">
    <property type="entry name" value="(E3-INDEPENDENT) E2 UBIQUITIN-CONJUGATING ENZYME"/>
    <property type="match status" value="1"/>
</dbReference>
<keyword evidence="1" id="KW-0808">Transferase</keyword>
<evidence type="ECO:0000313" key="5">
    <source>
        <dbReference type="EMBL" id="KAK5095543.1"/>
    </source>
</evidence>
<feature type="domain" description="UBC core" evidence="4">
    <location>
        <begin position="851"/>
        <end position="1015"/>
    </location>
</feature>
<dbReference type="EMBL" id="JAVRRG010000027">
    <property type="protein sequence ID" value="KAK5095543.1"/>
    <property type="molecule type" value="Genomic_DNA"/>
</dbReference>
<dbReference type="InterPro" id="IPR000608">
    <property type="entry name" value="UBC"/>
</dbReference>
<dbReference type="PROSITE" id="PS50127">
    <property type="entry name" value="UBC_2"/>
    <property type="match status" value="1"/>
</dbReference>
<reference evidence="5 6" key="1">
    <citation type="submission" date="2023-08" db="EMBL/GenBank/DDBJ databases">
        <title>Black Yeasts Isolated from many extreme environments.</title>
        <authorList>
            <person name="Coleine C."/>
            <person name="Stajich J.E."/>
            <person name="Selbmann L."/>
        </authorList>
    </citation>
    <scope>NUCLEOTIDE SEQUENCE [LARGE SCALE GENOMIC DNA]</scope>
    <source>
        <strain evidence="5 6">CCFEE 5885</strain>
    </source>
</reference>
<dbReference type="SUPFAM" id="SSF54495">
    <property type="entry name" value="UBC-like"/>
    <property type="match status" value="1"/>
</dbReference>
<dbReference type="SMART" id="SM00212">
    <property type="entry name" value="UBCc"/>
    <property type="match status" value="1"/>
</dbReference>